<dbReference type="Pfam" id="PF22590">
    <property type="entry name" value="Cas3-like_C_2"/>
    <property type="match status" value="1"/>
</dbReference>
<comment type="caution">
    <text evidence="10">The sequence shown here is derived from an EMBL/GenBank/DDBJ whole genome shotgun (WGS) entry which is preliminary data.</text>
</comment>
<evidence type="ECO:0000256" key="8">
    <source>
        <dbReference type="ARBA" id="ARBA00023118"/>
    </source>
</evidence>
<keyword evidence="8" id="KW-0051">Antiviral defense</keyword>
<comment type="similarity">
    <text evidence="2">In the central section; belongs to the CRISPR-associated helicase Cas3 family.</text>
</comment>
<dbReference type="SUPFAM" id="SSF52540">
    <property type="entry name" value="P-loop containing nucleoside triphosphate hydrolases"/>
    <property type="match status" value="1"/>
</dbReference>
<feature type="domain" description="HD Cas3-type" evidence="9">
    <location>
        <begin position="703"/>
        <end position="862"/>
    </location>
</feature>
<dbReference type="InterPro" id="IPR001650">
    <property type="entry name" value="Helicase_C-like"/>
</dbReference>
<dbReference type="Gene3D" id="1.10.3210.30">
    <property type="match status" value="1"/>
</dbReference>
<keyword evidence="4" id="KW-0547">Nucleotide-binding</keyword>
<dbReference type="InterPro" id="IPR054712">
    <property type="entry name" value="Cas3-like_dom"/>
</dbReference>
<dbReference type="RefSeq" id="WP_169137226.1">
    <property type="nucleotide sequence ID" value="NZ_WTVS01000002.1"/>
</dbReference>
<reference evidence="10 11" key="1">
    <citation type="submission" date="2019-12" db="EMBL/GenBank/DDBJ databases">
        <title>Comparative genomics gives insights into the taxonomy of the Azoarcus-Aromatoleum group and reveals separate origins of nif in the plant-associated Azoarcus and non-plant-associated Aromatoleum sub-groups.</title>
        <authorList>
            <person name="Lafos M."/>
            <person name="Maluk M."/>
            <person name="Batista M."/>
            <person name="Junghare M."/>
            <person name="Carmona M."/>
            <person name="Faoro H."/>
            <person name="Cruz L.M."/>
            <person name="Battistoni F."/>
            <person name="De Souza E."/>
            <person name="Pedrosa F."/>
            <person name="Chen W.-M."/>
            <person name="Poole P.S."/>
            <person name="Dixon R.A."/>
            <person name="James E.K."/>
        </authorList>
    </citation>
    <scope>NUCLEOTIDE SEQUENCE [LARGE SCALE GENOMIC DNA]</scope>
    <source>
        <strain evidence="10 11">T</strain>
    </source>
</reference>
<organism evidence="10 11">
    <name type="scientific">Aromatoleum toluolicum</name>
    <dbReference type="NCBI Taxonomy" id="90060"/>
    <lineage>
        <taxon>Bacteria</taxon>
        <taxon>Pseudomonadati</taxon>
        <taxon>Pseudomonadota</taxon>
        <taxon>Betaproteobacteria</taxon>
        <taxon>Rhodocyclales</taxon>
        <taxon>Rhodocyclaceae</taxon>
        <taxon>Aromatoleum</taxon>
    </lineage>
</organism>
<dbReference type="NCBIfam" id="TIGR02621">
    <property type="entry name" value="cas3_GSU0051"/>
    <property type="match status" value="1"/>
</dbReference>
<evidence type="ECO:0000256" key="3">
    <source>
        <dbReference type="ARBA" id="ARBA00022723"/>
    </source>
</evidence>
<evidence type="ECO:0000256" key="5">
    <source>
        <dbReference type="ARBA" id="ARBA00022801"/>
    </source>
</evidence>
<evidence type="ECO:0000256" key="4">
    <source>
        <dbReference type="ARBA" id="ARBA00022741"/>
    </source>
</evidence>
<dbReference type="InterPro" id="IPR038257">
    <property type="entry name" value="CRISPR-assoc_Cas3_HD_sf"/>
</dbReference>
<dbReference type="EMBL" id="WTVS01000002">
    <property type="protein sequence ID" value="NMF96138.1"/>
    <property type="molecule type" value="Genomic_DNA"/>
</dbReference>
<comment type="similarity">
    <text evidence="1">In the N-terminal section; belongs to the CRISPR-associated nuclease Cas3-HD family.</text>
</comment>
<keyword evidence="7" id="KW-0067">ATP-binding</keyword>
<protein>
    <submittedName>
        <fullName evidence="10">Type I-U CRISPR-associated helicase/endonuclease Cas3</fullName>
    </submittedName>
</protein>
<keyword evidence="11" id="KW-1185">Reference proteome</keyword>
<keyword evidence="3" id="KW-0479">Metal-binding</keyword>
<dbReference type="SMART" id="SM00490">
    <property type="entry name" value="HELICc"/>
    <property type="match status" value="1"/>
</dbReference>
<evidence type="ECO:0000256" key="2">
    <source>
        <dbReference type="ARBA" id="ARBA00009046"/>
    </source>
</evidence>
<keyword evidence="6" id="KW-0347">Helicase</keyword>
<proteinExistence type="inferred from homology"/>
<evidence type="ECO:0000256" key="7">
    <source>
        <dbReference type="ARBA" id="ARBA00022840"/>
    </source>
</evidence>
<evidence type="ECO:0000313" key="10">
    <source>
        <dbReference type="EMBL" id="NMF96138.1"/>
    </source>
</evidence>
<accession>A0ABX1NA26</accession>
<dbReference type="InterPro" id="IPR027417">
    <property type="entry name" value="P-loop_NTPase"/>
</dbReference>
<evidence type="ECO:0000256" key="6">
    <source>
        <dbReference type="ARBA" id="ARBA00022806"/>
    </source>
</evidence>
<evidence type="ECO:0000313" key="11">
    <source>
        <dbReference type="Proteomes" id="UP000634522"/>
    </source>
</evidence>
<evidence type="ECO:0000256" key="1">
    <source>
        <dbReference type="ARBA" id="ARBA00006847"/>
    </source>
</evidence>
<dbReference type="PROSITE" id="PS51643">
    <property type="entry name" value="HD_CAS3"/>
    <property type="match status" value="1"/>
</dbReference>
<dbReference type="InterPro" id="IPR006483">
    <property type="entry name" value="CRISPR-assoc_Cas3_HD"/>
</dbReference>
<dbReference type="Gene3D" id="3.40.50.300">
    <property type="entry name" value="P-loop containing nucleotide triphosphate hydrolases"/>
    <property type="match status" value="2"/>
</dbReference>
<dbReference type="Proteomes" id="UP000634522">
    <property type="component" value="Unassembled WGS sequence"/>
</dbReference>
<gene>
    <name evidence="10" type="primary">cas3u</name>
    <name evidence="10" type="ORF">GPA27_01835</name>
</gene>
<name>A0ABX1NA26_9RHOO</name>
<dbReference type="InterPro" id="IPR013444">
    <property type="entry name" value="Helicase_Cas3_CRISPR-ass_Anaes"/>
</dbReference>
<sequence>MLDRLFDEIFGAPPSIWQRAAYDAFVAGTLPRYIKVPTAGGKTAILAIFLAALATQAGTQRITLPRRLALVVNRRSLVDQSSALAAKLADIVRGGTLPALSDALATLSPRGIPLSVSTLRGALADNGDWAIDPATPALILGTPDMIGSRLLFRGYGVGRSRAATHAGLLGIDTLVVHDEAHLAPVFSSVLREIEVLARRSADAVGRPPLHVVEMTATPDPHSDVGQILECRVSDDPALARRMRAGKALTIIDVSTNATKGKPAARVLDMLAEQALAHKNACKAVALFVHRPEAANHLTGRLLQGGVPLDRIVTLTGTQRASEREHLIHSPAFMRFSPERPDEGAPTAYFICTSAGEIGLDIDADIGLLDLVTLDRFIQRAGRINRRGCSSGELTLVHACGEELGDALTERSRTALRLLDGLPHVPAGRDASPIALTQLTEHPRYREAVPAVPPRRSLEPSILTQWSMTALRLDALRVPPPDIFLHGLDDEDHDVDLVWRTLPADTAQLTDWLEAWPVLAHERAKLPLHKARDLIEAVLKRAGHDDHRHRAVLVLDSQGRVVEHEPVTTDRSLRGLMRLVVPGRTVIIRDELGGLSPAGLPDIDSIAPVVDVSAEGRGEMLTLICSVGLADGAMQWSHVGEHAESLPALVAMIRPDHEIAFAEELVLPVSDLMTRDDSTVHRRARVWLHTRQVSGPDAGDLASLNRCDRTLIDHLELAHKAAHRLLQHIDLPPMLATAVATAAAHHDVGKQEPRWQAALGNPTPAVPLAKSRRPVFDVRLNDGYRHELGSVVMLGEQVGMLERHLIAAHHGWARPGFTEKARTKPGCSSIADRVAKSFAKLNEHFGPWGLAYLEAMVKSADVLAELEATRLAEHPLPSPRTIVTKHDEEAPGSAIEIPADARNFGEYLACLGLLDLLARFRSGLSACWTARGFSIVGADDAAVLAAVDALLTVEASVDEAALRDDLHGEKFPPLRLRLSNSGHQFYVNGWLAMDYGGNSRWKLSAGQTDALAILRGLVSAAHTLRSDLVTGADLFRLGTTMKERFRFDAATSWSALDAGFTLNEDDRFSTARPFVELLSILGLQHAFVPPGDQPPCHYVVWHTPLPAALCLPAAKGLMSVSGERYRPRLVTSGKMKDVFTSELTLSNEESTWLPNHLIV</sequence>
<keyword evidence="5" id="KW-0378">Hydrolase</keyword>
<evidence type="ECO:0000259" key="9">
    <source>
        <dbReference type="PROSITE" id="PS51643"/>
    </source>
</evidence>